<keyword evidence="8" id="KW-0472">Membrane</keyword>
<name>W9SBL8_9ROSA</name>
<dbReference type="Gene3D" id="1.10.630.10">
    <property type="entry name" value="Cytochrome P450"/>
    <property type="match status" value="1"/>
</dbReference>
<keyword evidence="4" id="KW-0479">Metal-binding</keyword>
<keyword evidence="7" id="KW-0503">Monooxygenase</keyword>
<proteinExistence type="inferred from homology"/>
<dbReference type="InterPro" id="IPR036396">
    <property type="entry name" value="Cyt_P450_sf"/>
</dbReference>
<keyword evidence="3" id="KW-0349">Heme</keyword>
<evidence type="ECO:0000256" key="3">
    <source>
        <dbReference type="ARBA" id="ARBA00022617"/>
    </source>
</evidence>
<dbReference type="GO" id="GO:0020037">
    <property type="term" value="F:heme binding"/>
    <property type="evidence" value="ECO:0007669"/>
    <property type="project" value="InterPro"/>
</dbReference>
<keyword evidence="8" id="KW-0812">Transmembrane</keyword>
<sequence>MGTWEMIILVVVILNFILLRKYRRKIIKKNGAFSSWPAVGMLPDLLKRLESIHDSGTEFLMQNGGTFEIEGPWLANMDFLATCDPVNVQYILAKKFANYPKGPEFRDIFEEHLGDGILNADSDSWRKQRKMFQSLILGQTKFELFVAKAMHKNIVHALIPVLDHVHETRTQDRTIWEKDFAKYELNDTNNE</sequence>
<keyword evidence="6" id="KW-0408">Iron</keyword>
<feature type="transmembrane region" description="Helical" evidence="8">
    <location>
        <begin position="6"/>
        <end position="22"/>
    </location>
</feature>
<reference evidence="10" key="1">
    <citation type="submission" date="2013-01" db="EMBL/GenBank/DDBJ databases">
        <title>Draft Genome Sequence of a Mulberry Tree, Morus notabilis C.K. Schneid.</title>
        <authorList>
            <person name="He N."/>
            <person name="Zhao S."/>
        </authorList>
    </citation>
    <scope>NUCLEOTIDE SEQUENCE</scope>
</reference>
<dbReference type="PANTHER" id="PTHR24296">
    <property type="entry name" value="CYTOCHROME P450"/>
    <property type="match status" value="1"/>
</dbReference>
<evidence type="ECO:0000256" key="5">
    <source>
        <dbReference type="ARBA" id="ARBA00023002"/>
    </source>
</evidence>
<evidence type="ECO:0000256" key="7">
    <source>
        <dbReference type="ARBA" id="ARBA00023033"/>
    </source>
</evidence>
<accession>W9SBL8</accession>
<dbReference type="GO" id="GO:0004497">
    <property type="term" value="F:monooxygenase activity"/>
    <property type="evidence" value="ECO:0007669"/>
    <property type="project" value="UniProtKB-KW"/>
</dbReference>
<keyword evidence="10" id="KW-1185">Reference proteome</keyword>
<dbReference type="SUPFAM" id="SSF48264">
    <property type="entry name" value="Cytochrome P450"/>
    <property type="match status" value="1"/>
</dbReference>
<evidence type="ECO:0000256" key="2">
    <source>
        <dbReference type="ARBA" id="ARBA00010617"/>
    </source>
</evidence>
<comment type="similarity">
    <text evidence="2">Belongs to the cytochrome P450 family.</text>
</comment>
<evidence type="ECO:0000313" key="10">
    <source>
        <dbReference type="Proteomes" id="UP000030645"/>
    </source>
</evidence>
<keyword evidence="8" id="KW-1133">Transmembrane helix</keyword>
<dbReference type="eggNOG" id="KOG0157">
    <property type="taxonomic scope" value="Eukaryota"/>
</dbReference>
<dbReference type="EMBL" id="KE346034">
    <property type="protein sequence ID" value="EXC24785.1"/>
    <property type="molecule type" value="Genomic_DNA"/>
</dbReference>
<evidence type="ECO:0000256" key="6">
    <source>
        <dbReference type="ARBA" id="ARBA00023004"/>
    </source>
</evidence>
<comment type="cofactor">
    <cofactor evidence="1">
        <name>heme</name>
        <dbReference type="ChEBI" id="CHEBI:30413"/>
    </cofactor>
</comment>
<evidence type="ECO:0000313" key="9">
    <source>
        <dbReference type="EMBL" id="EXC24785.1"/>
    </source>
</evidence>
<dbReference type="Proteomes" id="UP000030645">
    <property type="component" value="Unassembled WGS sequence"/>
</dbReference>
<evidence type="ECO:0000256" key="4">
    <source>
        <dbReference type="ARBA" id="ARBA00022723"/>
    </source>
</evidence>
<dbReference type="STRING" id="981085.W9SBL8"/>
<dbReference type="AlphaFoldDB" id="W9SBL8"/>
<evidence type="ECO:0000256" key="1">
    <source>
        <dbReference type="ARBA" id="ARBA00001971"/>
    </source>
</evidence>
<dbReference type="GO" id="GO:0016705">
    <property type="term" value="F:oxidoreductase activity, acting on paired donors, with incorporation or reduction of molecular oxygen"/>
    <property type="evidence" value="ECO:0007669"/>
    <property type="project" value="InterPro"/>
</dbReference>
<organism evidence="9 10">
    <name type="scientific">Morus notabilis</name>
    <dbReference type="NCBI Taxonomy" id="981085"/>
    <lineage>
        <taxon>Eukaryota</taxon>
        <taxon>Viridiplantae</taxon>
        <taxon>Streptophyta</taxon>
        <taxon>Embryophyta</taxon>
        <taxon>Tracheophyta</taxon>
        <taxon>Spermatophyta</taxon>
        <taxon>Magnoliopsida</taxon>
        <taxon>eudicotyledons</taxon>
        <taxon>Gunneridae</taxon>
        <taxon>Pentapetalae</taxon>
        <taxon>rosids</taxon>
        <taxon>fabids</taxon>
        <taxon>Rosales</taxon>
        <taxon>Moraceae</taxon>
        <taxon>Moreae</taxon>
        <taxon>Morus</taxon>
    </lineage>
</organism>
<protein>
    <submittedName>
        <fullName evidence="9">Cytochrome P450</fullName>
    </submittedName>
</protein>
<keyword evidence="5" id="KW-0560">Oxidoreductase</keyword>
<gene>
    <name evidence="9" type="ORF">L484_018499</name>
</gene>
<dbReference type="GO" id="GO:0005506">
    <property type="term" value="F:iron ion binding"/>
    <property type="evidence" value="ECO:0007669"/>
    <property type="project" value="InterPro"/>
</dbReference>
<evidence type="ECO:0000256" key="8">
    <source>
        <dbReference type="SAM" id="Phobius"/>
    </source>
</evidence>